<proteinExistence type="predicted"/>
<dbReference type="EMBL" id="CP020810">
    <property type="protein sequence ID" value="ART74231.1"/>
    <property type="molecule type" value="Genomic_DNA"/>
</dbReference>
<protein>
    <submittedName>
        <fullName evidence="1">Uncharacterized protein</fullName>
    </submittedName>
</protein>
<dbReference type="AlphaFoldDB" id="A0A1Y0CG37"/>
<evidence type="ECO:0000313" key="2">
    <source>
        <dbReference type="Proteomes" id="UP000195331"/>
    </source>
</evidence>
<sequence>MTIQYNVPIIEECKEMIGACELLTAEVHSDAMSMKARTMEHFKGGGGEGFQEDYTRVLTYVDGLREKLHAAKAALGMGLDGVIQKDAAIKAQYLA</sequence>
<accession>A0A1Y0CG37</accession>
<dbReference type="KEGG" id="mdx:BTO20_36905"/>
<name>A0A1Y0CG37_9MYCO</name>
<dbReference type="OrthoDB" id="4626227at2"/>
<geneLocation type="plasmid" evidence="1 2">
    <name>unnamed1</name>
</geneLocation>
<keyword evidence="1" id="KW-0614">Plasmid</keyword>
<dbReference type="Proteomes" id="UP000195331">
    <property type="component" value="Plasmid unnamed1"/>
</dbReference>
<keyword evidence="2" id="KW-1185">Reference proteome</keyword>
<organism evidence="1 2">
    <name type="scientific">Mycobacterium dioxanotrophicus</name>
    <dbReference type="NCBI Taxonomy" id="482462"/>
    <lineage>
        <taxon>Bacteria</taxon>
        <taxon>Bacillati</taxon>
        <taxon>Actinomycetota</taxon>
        <taxon>Actinomycetes</taxon>
        <taxon>Mycobacteriales</taxon>
        <taxon>Mycobacteriaceae</taxon>
        <taxon>Mycobacterium</taxon>
    </lineage>
</organism>
<reference evidence="1 2" key="1">
    <citation type="submission" date="2017-04" db="EMBL/GenBank/DDBJ databases">
        <title>Whole Genome Sequence of 1,4-Dioxane Degrading Bacterium Mycobacterium dioxanotrophicus PH-06.</title>
        <authorList>
            <person name="He Y."/>
        </authorList>
    </citation>
    <scope>NUCLEOTIDE SEQUENCE [LARGE SCALE GENOMIC DNA]</scope>
    <source>
        <strain evidence="1 2">PH-06</strain>
        <plasmid evidence="1 2">unnamed1</plasmid>
    </source>
</reference>
<dbReference type="RefSeq" id="WP_087083367.1">
    <property type="nucleotide sequence ID" value="NZ_CP020810.1"/>
</dbReference>
<gene>
    <name evidence="1" type="ORF">BTO20_36905</name>
</gene>
<evidence type="ECO:0000313" key="1">
    <source>
        <dbReference type="EMBL" id="ART74231.1"/>
    </source>
</evidence>